<reference evidence="5" key="1">
    <citation type="submission" date="2016-06" db="UniProtKB">
        <authorList>
            <consortium name="WormBaseParasite"/>
        </authorList>
    </citation>
    <scope>IDENTIFICATION</scope>
</reference>
<accession>A0A183HBB4</accession>
<evidence type="ECO:0000259" key="2">
    <source>
        <dbReference type="Pfam" id="PF16470"/>
    </source>
</evidence>
<keyword evidence="1" id="KW-0732">Signal</keyword>
<proteinExistence type="predicted"/>
<evidence type="ECO:0000313" key="5">
    <source>
        <dbReference type="WBParaSite" id="OFLC_0000477501-mRNA-1"/>
    </source>
</evidence>
<evidence type="ECO:0000313" key="3">
    <source>
        <dbReference type="EMBL" id="VDO41004.1"/>
    </source>
</evidence>
<feature type="chain" id="PRO_5044552469" evidence="1">
    <location>
        <begin position="21"/>
        <end position="117"/>
    </location>
</feature>
<dbReference type="Proteomes" id="UP000267606">
    <property type="component" value="Unassembled WGS sequence"/>
</dbReference>
<keyword evidence="4" id="KW-1185">Reference proteome</keyword>
<dbReference type="SUPFAM" id="SSF54897">
    <property type="entry name" value="Protease propeptides/inhibitors"/>
    <property type="match status" value="1"/>
</dbReference>
<feature type="signal peptide" evidence="1">
    <location>
        <begin position="1"/>
        <end position="20"/>
    </location>
</feature>
<dbReference type="STRING" id="387005.A0A183HBB4"/>
<sequence>MYWHLVRILVLFDCLQRILAIEHDSICTANDDTCPEPSHIVMRLREKNDEKAHLIAKRNGLEIKGKPFLDGKSYFVTHLSKQRSRRRKREIISRLQEHPDILSIEEQRPRYCKLTVA</sequence>
<dbReference type="InterPro" id="IPR038466">
    <property type="entry name" value="S8_pro-domain_sf"/>
</dbReference>
<dbReference type="EMBL" id="UZAJ01003801">
    <property type="protein sequence ID" value="VDO41004.1"/>
    <property type="molecule type" value="Genomic_DNA"/>
</dbReference>
<evidence type="ECO:0000313" key="4">
    <source>
        <dbReference type="Proteomes" id="UP000267606"/>
    </source>
</evidence>
<feature type="domain" description="Peptidase S8 pro-domain" evidence="2">
    <location>
        <begin position="41"/>
        <end position="109"/>
    </location>
</feature>
<evidence type="ECO:0000256" key="1">
    <source>
        <dbReference type="SAM" id="SignalP"/>
    </source>
</evidence>
<reference evidence="3 4" key="2">
    <citation type="submission" date="2018-11" db="EMBL/GenBank/DDBJ databases">
        <authorList>
            <consortium name="Pathogen Informatics"/>
        </authorList>
    </citation>
    <scope>NUCLEOTIDE SEQUENCE [LARGE SCALE GENOMIC DNA]</scope>
</reference>
<dbReference type="WBParaSite" id="OFLC_0000477501-mRNA-1">
    <property type="protein sequence ID" value="OFLC_0000477501-mRNA-1"/>
    <property type="gene ID" value="OFLC_0000477501"/>
</dbReference>
<organism evidence="5">
    <name type="scientific">Onchocerca flexuosa</name>
    <dbReference type="NCBI Taxonomy" id="387005"/>
    <lineage>
        <taxon>Eukaryota</taxon>
        <taxon>Metazoa</taxon>
        <taxon>Ecdysozoa</taxon>
        <taxon>Nematoda</taxon>
        <taxon>Chromadorea</taxon>
        <taxon>Rhabditida</taxon>
        <taxon>Spirurina</taxon>
        <taxon>Spiruromorpha</taxon>
        <taxon>Filarioidea</taxon>
        <taxon>Onchocercidae</taxon>
        <taxon>Onchocerca</taxon>
    </lineage>
</organism>
<name>A0A183HBB4_9BILA</name>
<dbReference type="Pfam" id="PF16470">
    <property type="entry name" value="S8_pro-domain"/>
    <property type="match status" value="1"/>
</dbReference>
<protein>
    <submittedName>
        <fullName evidence="5">S8_pro-domain domain-containing protein</fullName>
    </submittedName>
</protein>
<gene>
    <name evidence="3" type="ORF">OFLC_LOCUS4776</name>
</gene>
<dbReference type="InterPro" id="IPR032815">
    <property type="entry name" value="S8_pro-domain"/>
</dbReference>
<dbReference type="Gene3D" id="3.30.70.850">
    <property type="entry name" value="Peptidase S8, pro-domain"/>
    <property type="match status" value="1"/>
</dbReference>
<dbReference type="AlphaFoldDB" id="A0A183HBB4"/>